<name>A0AAV4QBZ3_9ARAC</name>
<proteinExistence type="predicted"/>
<evidence type="ECO:0000256" key="2">
    <source>
        <dbReference type="SAM" id="Phobius"/>
    </source>
</evidence>
<reference evidence="3 4" key="1">
    <citation type="submission" date="2021-06" db="EMBL/GenBank/DDBJ databases">
        <title>Caerostris darwini draft genome.</title>
        <authorList>
            <person name="Kono N."/>
            <person name="Arakawa K."/>
        </authorList>
    </citation>
    <scope>NUCLEOTIDE SEQUENCE [LARGE SCALE GENOMIC DNA]</scope>
</reference>
<feature type="transmembrane region" description="Helical" evidence="2">
    <location>
        <begin position="48"/>
        <end position="69"/>
    </location>
</feature>
<evidence type="ECO:0000256" key="1">
    <source>
        <dbReference type="SAM" id="MobiDB-lite"/>
    </source>
</evidence>
<accession>A0AAV4QBZ3</accession>
<keyword evidence="4" id="KW-1185">Reference proteome</keyword>
<comment type="caution">
    <text evidence="3">The sequence shown here is derived from an EMBL/GenBank/DDBJ whole genome shotgun (WGS) entry which is preliminary data.</text>
</comment>
<dbReference type="EMBL" id="BPLQ01004275">
    <property type="protein sequence ID" value="GIY06945.1"/>
    <property type="molecule type" value="Genomic_DNA"/>
</dbReference>
<gene>
    <name evidence="3" type="ORF">CDAR_123291</name>
</gene>
<keyword evidence="2" id="KW-0812">Transmembrane</keyword>
<evidence type="ECO:0000313" key="4">
    <source>
        <dbReference type="Proteomes" id="UP001054837"/>
    </source>
</evidence>
<dbReference type="AlphaFoldDB" id="A0AAV4QBZ3"/>
<dbReference type="Proteomes" id="UP001054837">
    <property type="component" value="Unassembled WGS sequence"/>
</dbReference>
<protein>
    <submittedName>
        <fullName evidence="3">Uncharacterized protein</fullName>
    </submittedName>
</protein>
<evidence type="ECO:0000313" key="3">
    <source>
        <dbReference type="EMBL" id="GIY06945.1"/>
    </source>
</evidence>
<keyword evidence="2" id="KW-1133">Transmembrane helix</keyword>
<organism evidence="3 4">
    <name type="scientific">Caerostris darwini</name>
    <dbReference type="NCBI Taxonomy" id="1538125"/>
    <lineage>
        <taxon>Eukaryota</taxon>
        <taxon>Metazoa</taxon>
        <taxon>Ecdysozoa</taxon>
        <taxon>Arthropoda</taxon>
        <taxon>Chelicerata</taxon>
        <taxon>Arachnida</taxon>
        <taxon>Araneae</taxon>
        <taxon>Araneomorphae</taxon>
        <taxon>Entelegynae</taxon>
        <taxon>Araneoidea</taxon>
        <taxon>Araneidae</taxon>
        <taxon>Caerostris</taxon>
    </lineage>
</organism>
<feature type="region of interest" description="Disordered" evidence="1">
    <location>
        <begin position="1"/>
        <end position="21"/>
    </location>
</feature>
<sequence length="91" mass="9925">MPPLSHAGHIGKKSSSASQQHLAVSVARRLFKPENCGTGSRLQLMSPFGLIMGHGLMSTFVLIMGHGLMSPLWIDVYIWIDHGHGLMSPFD</sequence>
<keyword evidence="2" id="KW-0472">Membrane</keyword>